<gene>
    <name evidence="4" type="ORF">RP75_21135</name>
</gene>
<dbReference type="Pfam" id="PF00583">
    <property type="entry name" value="Acetyltransf_1"/>
    <property type="match status" value="1"/>
</dbReference>
<evidence type="ECO:0000256" key="1">
    <source>
        <dbReference type="ARBA" id="ARBA00022679"/>
    </source>
</evidence>
<sequence>METTSWQIRTISPGEVDVFRQIRLEALQSEPGAFASIYEDWVRLSDAEWRERMNIPVFVAFAERRPVGLMALKQLHQPKMLHRATITMVYVNKRFRSSGLANALLDTTIRYAQQHGMRQIELGVRSDRAGAIRFYERAGFRQIGTVPQGYIDDGLEFDEILMAKRLDAKTCL</sequence>
<keyword evidence="2" id="KW-0012">Acyltransferase</keyword>
<proteinExistence type="predicted"/>
<evidence type="ECO:0000256" key="2">
    <source>
        <dbReference type="ARBA" id="ARBA00023315"/>
    </source>
</evidence>
<evidence type="ECO:0000313" key="4">
    <source>
        <dbReference type="EMBL" id="KJF71431.1"/>
    </source>
</evidence>
<accession>A0ABR5D309</accession>
<dbReference type="PROSITE" id="PS51186">
    <property type="entry name" value="GNAT"/>
    <property type="match status" value="1"/>
</dbReference>
<dbReference type="RefSeq" id="WP_045022235.1">
    <property type="nucleotide sequence ID" value="NZ_CP166106.1"/>
</dbReference>
<name>A0ABR5D309_9HYPH</name>
<comment type="caution">
    <text evidence="4">The sequence shown here is derived from an EMBL/GenBank/DDBJ whole genome shotgun (WGS) entry which is preliminary data.</text>
</comment>
<dbReference type="InterPro" id="IPR050832">
    <property type="entry name" value="Bact_Acetyltransf"/>
</dbReference>
<organism evidence="4 5">
    <name type="scientific">Agrobacterium arsenijevicii</name>
    <dbReference type="NCBI Taxonomy" id="1585697"/>
    <lineage>
        <taxon>Bacteria</taxon>
        <taxon>Pseudomonadati</taxon>
        <taxon>Pseudomonadota</taxon>
        <taxon>Alphaproteobacteria</taxon>
        <taxon>Hyphomicrobiales</taxon>
        <taxon>Rhizobiaceae</taxon>
        <taxon>Rhizobium/Agrobacterium group</taxon>
        <taxon>Agrobacterium</taxon>
    </lineage>
</organism>
<feature type="domain" description="N-acetyltransferase" evidence="3">
    <location>
        <begin position="6"/>
        <end position="167"/>
    </location>
</feature>
<dbReference type="InterPro" id="IPR000182">
    <property type="entry name" value="GNAT_dom"/>
</dbReference>
<dbReference type="Gene3D" id="3.40.630.30">
    <property type="match status" value="1"/>
</dbReference>
<dbReference type="Proteomes" id="UP000032564">
    <property type="component" value="Unassembled WGS sequence"/>
</dbReference>
<keyword evidence="1" id="KW-0808">Transferase</keyword>
<dbReference type="PANTHER" id="PTHR43877:SF2">
    <property type="entry name" value="AMINOALKYLPHOSPHONATE N-ACETYLTRANSFERASE-RELATED"/>
    <property type="match status" value="1"/>
</dbReference>
<dbReference type="CDD" id="cd04301">
    <property type="entry name" value="NAT_SF"/>
    <property type="match status" value="1"/>
</dbReference>
<keyword evidence="5" id="KW-1185">Reference proteome</keyword>
<reference evidence="4 5" key="1">
    <citation type="submission" date="2014-12" db="EMBL/GenBank/DDBJ databases">
        <authorList>
            <person name="Kuzmanovic N."/>
            <person name="Pulawska J."/>
            <person name="Obradovic A."/>
        </authorList>
    </citation>
    <scope>NUCLEOTIDE SEQUENCE [LARGE SCALE GENOMIC DNA]</scope>
    <source>
        <strain evidence="4 5">KFB 330</strain>
    </source>
</reference>
<dbReference type="PANTHER" id="PTHR43877">
    <property type="entry name" value="AMINOALKYLPHOSPHONATE N-ACETYLTRANSFERASE-RELATED-RELATED"/>
    <property type="match status" value="1"/>
</dbReference>
<protein>
    <recommendedName>
        <fullName evidence="3">N-acetyltransferase domain-containing protein</fullName>
    </recommendedName>
</protein>
<evidence type="ECO:0000259" key="3">
    <source>
        <dbReference type="PROSITE" id="PS51186"/>
    </source>
</evidence>
<dbReference type="EMBL" id="JWIT01000017">
    <property type="protein sequence ID" value="KJF71431.1"/>
    <property type="molecule type" value="Genomic_DNA"/>
</dbReference>
<evidence type="ECO:0000313" key="5">
    <source>
        <dbReference type="Proteomes" id="UP000032564"/>
    </source>
</evidence>
<dbReference type="SUPFAM" id="SSF55729">
    <property type="entry name" value="Acyl-CoA N-acyltransferases (Nat)"/>
    <property type="match status" value="1"/>
</dbReference>
<dbReference type="InterPro" id="IPR016181">
    <property type="entry name" value="Acyl_CoA_acyltransferase"/>
</dbReference>